<dbReference type="GO" id="GO:0007005">
    <property type="term" value="P:mitochondrion organization"/>
    <property type="evidence" value="ECO:0007669"/>
    <property type="project" value="TreeGrafter"/>
</dbReference>
<evidence type="ECO:0000256" key="6">
    <source>
        <dbReference type="ARBA" id="ARBA00023136"/>
    </source>
</evidence>
<name>A0A9Q0MHM1_BLOTA</name>
<keyword evidence="4" id="KW-0653">Protein transport</keyword>
<keyword evidence="12" id="KW-1185">Reference proteome</keyword>
<dbReference type="GO" id="GO:0015031">
    <property type="term" value="P:protein transport"/>
    <property type="evidence" value="ECO:0007669"/>
    <property type="project" value="UniProtKB-KW"/>
</dbReference>
<evidence type="ECO:0000313" key="12">
    <source>
        <dbReference type="Proteomes" id="UP001142055"/>
    </source>
</evidence>
<evidence type="ECO:0000256" key="2">
    <source>
        <dbReference type="ARBA" id="ARBA00022448"/>
    </source>
</evidence>
<evidence type="ECO:0000259" key="10">
    <source>
        <dbReference type="Pfam" id="PF17171"/>
    </source>
</evidence>
<evidence type="ECO:0000256" key="3">
    <source>
        <dbReference type="ARBA" id="ARBA00022787"/>
    </source>
</evidence>
<evidence type="ECO:0000256" key="7">
    <source>
        <dbReference type="SAM" id="MobiDB-lite"/>
    </source>
</evidence>
<dbReference type="OrthoDB" id="5835136at2759"/>
<reference evidence="11" key="1">
    <citation type="submission" date="2022-12" db="EMBL/GenBank/DDBJ databases">
        <title>Genome assemblies of Blomia tropicalis.</title>
        <authorList>
            <person name="Cui Y."/>
        </authorList>
    </citation>
    <scope>NUCLEOTIDE SEQUENCE</scope>
    <source>
        <tissue evidence="11">Adult mites</tissue>
    </source>
</reference>
<comment type="caution">
    <text evidence="11">The sequence shown here is derived from an EMBL/GenBank/DDBJ whole genome shotgun (WGS) entry which is preliminary data.</text>
</comment>
<gene>
    <name evidence="11" type="ORF">RDWZM_003172</name>
</gene>
<feature type="domain" description="Mitochondrial outer membrane transport complex Sam37/metaxin N-terminal" evidence="9">
    <location>
        <begin position="22"/>
        <end position="141"/>
    </location>
</feature>
<comment type="subcellular location">
    <subcellularLocation>
        <location evidence="1">Mitochondrion outer membrane</location>
    </subcellularLocation>
</comment>
<dbReference type="PANTHER" id="PTHR12289:SF41">
    <property type="entry name" value="FAILED AXON CONNECTIONS-RELATED"/>
    <property type="match status" value="1"/>
</dbReference>
<organism evidence="11 12">
    <name type="scientific">Blomia tropicalis</name>
    <name type="common">Mite</name>
    <dbReference type="NCBI Taxonomy" id="40697"/>
    <lineage>
        <taxon>Eukaryota</taxon>
        <taxon>Metazoa</taxon>
        <taxon>Ecdysozoa</taxon>
        <taxon>Arthropoda</taxon>
        <taxon>Chelicerata</taxon>
        <taxon>Arachnida</taxon>
        <taxon>Acari</taxon>
        <taxon>Acariformes</taxon>
        <taxon>Sarcoptiformes</taxon>
        <taxon>Astigmata</taxon>
        <taxon>Glycyphagoidea</taxon>
        <taxon>Echimyopodidae</taxon>
        <taxon>Blomia</taxon>
    </lineage>
</organism>
<feature type="compositionally biased region" description="Basic and acidic residues" evidence="7">
    <location>
        <begin position="309"/>
        <end position="319"/>
    </location>
</feature>
<dbReference type="PANTHER" id="PTHR12289">
    <property type="entry name" value="METAXIN RELATED"/>
    <property type="match status" value="1"/>
</dbReference>
<keyword evidence="6 8" id="KW-0472">Membrane</keyword>
<sequence>MTEYHLDIFPGDFDLPSLDPECLLTLTYCRFSGIPVKIHHQTNLFSHKVPALRTSKQTIYGSDKIIEFFETKNLPSNNGMMNPADLKLKLRANKTMAKERLEPCLQLFWWNDLDNYNQFLRAWYAKHLPFPTNFFIPNSLRKKAIAKLESKFSTKIIESESKWKVIENEVTNDARCYLNLMNENMIGQNFCFGDKPTSFDAVLFTYLSLLYKVPTKNTIIQNHIVLTDSLKNYVDRILKMYFNGARSNTFKESAFNNSGNNENDSFSRINWNDVIFSGVVAGLLMVFYAFSKGIVRINNDDDENDEHDEIPQEQHEEHE</sequence>
<dbReference type="Pfam" id="PF10568">
    <property type="entry name" value="Tom37"/>
    <property type="match status" value="1"/>
</dbReference>
<evidence type="ECO:0000256" key="5">
    <source>
        <dbReference type="ARBA" id="ARBA00023128"/>
    </source>
</evidence>
<evidence type="ECO:0000256" key="4">
    <source>
        <dbReference type="ARBA" id="ARBA00022927"/>
    </source>
</evidence>
<evidence type="ECO:0000256" key="1">
    <source>
        <dbReference type="ARBA" id="ARBA00004294"/>
    </source>
</evidence>
<evidence type="ECO:0000259" key="9">
    <source>
        <dbReference type="Pfam" id="PF10568"/>
    </source>
</evidence>
<evidence type="ECO:0008006" key="13">
    <source>
        <dbReference type="Google" id="ProtNLM"/>
    </source>
</evidence>
<keyword evidence="2" id="KW-0813">Transport</keyword>
<dbReference type="AlphaFoldDB" id="A0A9Q0MHM1"/>
<dbReference type="CDD" id="cd03054">
    <property type="entry name" value="GST_N_Metaxin"/>
    <property type="match status" value="1"/>
</dbReference>
<dbReference type="InterPro" id="IPR050931">
    <property type="entry name" value="Mito_Protein_Transport_Metaxin"/>
</dbReference>
<dbReference type="Proteomes" id="UP001142055">
    <property type="component" value="Chromosome 1"/>
</dbReference>
<proteinExistence type="predicted"/>
<evidence type="ECO:0000256" key="8">
    <source>
        <dbReference type="SAM" id="Phobius"/>
    </source>
</evidence>
<feature type="region of interest" description="Disordered" evidence="7">
    <location>
        <begin position="300"/>
        <end position="319"/>
    </location>
</feature>
<dbReference type="InterPro" id="IPR033468">
    <property type="entry name" value="Metaxin_GST"/>
</dbReference>
<dbReference type="InterPro" id="IPR019564">
    <property type="entry name" value="Sam37/metaxin_N"/>
</dbReference>
<keyword evidence="5" id="KW-0496">Mitochondrion</keyword>
<evidence type="ECO:0000313" key="11">
    <source>
        <dbReference type="EMBL" id="KAJ6224627.1"/>
    </source>
</evidence>
<accession>A0A9Q0MHM1</accession>
<dbReference type="GO" id="GO:0001401">
    <property type="term" value="C:SAM complex"/>
    <property type="evidence" value="ECO:0007669"/>
    <property type="project" value="InterPro"/>
</dbReference>
<keyword evidence="3" id="KW-1000">Mitochondrion outer membrane</keyword>
<protein>
    <recommendedName>
        <fullName evidence="13">Metaxin</fullName>
    </recommendedName>
</protein>
<dbReference type="Pfam" id="PF17171">
    <property type="entry name" value="GST_C_6"/>
    <property type="match status" value="1"/>
</dbReference>
<dbReference type="EMBL" id="JAPWDV010000001">
    <property type="protein sequence ID" value="KAJ6224627.1"/>
    <property type="molecule type" value="Genomic_DNA"/>
</dbReference>
<dbReference type="OMA" id="FPYNLYY"/>
<keyword evidence="8" id="KW-1133">Transmembrane helix</keyword>
<feature type="transmembrane region" description="Helical" evidence="8">
    <location>
        <begin position="271"/>
        <end position="290"/>
    </location>
</feature>
<feature type="domain" description="Metaxin glutathione S-transferase" evidence="10">
    <location>
        <begin position="184"/>
        <end position="237"/>
    </location>
</feature>
<keyword evidence="8" id="KW-0812">Transmembrane</keyword>